<dbReference type="PRINTS" id="PR00990">
    <property type="entry name" value="RIBOKINASE"/>
</dbReference>
<dbReference type="EMBL" id="QVEV01000029">
    <property type="protein sequence ID" value="RGC12527.1"/>
    <property type="molecule type" value="Genomic_DNA"/>
</dbReference>
<dbReference type="InterPro" id="IPR002139">
    <property type="entry name" value="Ribo/fructo_kinase"/>
</dbReference>
<proteinExistence type="predicted"/>
<dbReference type="Gene3D" id="3.40.1190.20">
    <property type="match status" value="1"/>
</dbReference>
<dbReference type="SUPFAM" id="SSF53613">
    <property type="entry name" value="Ribokinase-like"/>
    <property type="match status" value="1"/>
</dbReference>
<gene>
    <name evidence="4" type="ORF">DXA38_16265</name>
</gene>
<dbReference type="GO" id="GO:0005829">
    <property type="term" value="C:cytosol"/>
    <property type="evidence" value="ECO:0007669"/>
    <property type="project" value="TreeGrafter"/>
</dbReference>
<evidence type="ECO:0000313" key="4">
    <source>
        <dbReference type="EMBL" id="RGC12527.1"/>
    </source>
</evidence>
<dbReference type="PANTHER" id="PTHR10584">
    <property type="entry name" value="SUGAR KINASE"/>
    <property type="match status" value="1"/>
</dbReference>
<keyword evidence="1" id="KW-0808">Transferase</keyword>
<protein>
    <submittedName>
        <fullName evidence="4">Ribokinase</fullName>
    </submittedName>
</protein>
<feature type="domain" description="Carbohydrate kinase PfkB" evidence="3">
    <location>
        <begin position="3"/>
        <end position="285"/>
    </location>
</feature>
<comment type="caution">
    <text evidence="4">The sequence shown here is derived from an EMBL/GenBank/DDBJ whole genome shotgun (WGS) entry which is preliminary data.</text>
</comment>
<name>A0A3E2VNZ1_CLOIN</name>
<keyword evidence="2 4" id="KW-0418">Kinase</keyword>
<dbReference type="InterPro" id="IPR011611">
    <property type="entry name" value="PfkB_dom"/>
</dbReference>
<reference evidence="4 5" key="1">
    <citation type="submission" date="2018-08" db="EMBL/GenBank/DDBJ databases">
        <title>A genome reference for cultivated species of the human gut microbiota.</title>
        <authorList>
            <person name="Zou Y."/>
            <person name="Xue W."/>
            <person name="Luo G."/>
        </authorList>
    </citation>
    <scope>NUCLEOTIDE SEQUENCE [LARGE SCALE GENOMIC DNA]</scope>
    <source>
        <strain evidence="4 5">OF01-2LB</strain>
    </source>
</reference>
<evidence type="ECO:0000256" key="1">
    <source>
        <dbReference type="ARBA" id="ARBA00022679"/>
    </source>
</evidence>
<dbReference type="RefSeq" id="WP_117444096.1">
    <property type="nucleotide sequence ID" value="NZ_JAJFEN010000064.1"/>
</dbReference>
<dbReference type="PANTHER" id="PTHR10584:SF166">
    <property type="entry name" value="RIBOKINASE"/>
    <property type="match status" value="1"/>
</dbReference>
<organism evidence="4 5">
    <name type="scientific">Clostridium innocuum</name>
    <dbReference type="NCBI Taxonomy" id="1522"/>
    <lineage>
        <taxon>Bacteria</taxon>
        <taxon>Bacillati</taxon>
        <taxon>Bacillota</taxon>
        <taxon>Clostridia</taxon>
        <taxon>Eubacteriales</taxon>
        <taxon>Clostridiaceae</taxon>
        <taxon>Clostridium</taxon>
    </lineage>
</organism>
<accession>A0A3E2VNZ1</accession>
<dbReference type="GO" id="GO:0016301">
    <property type="term" value="F:kinase activity"/>
    <property type="evidence" value="ECO:0007669"/>
    <property type="project" value="UniProtKB-KW"/>
</dbReference>
<evidence type="ECO:0000313" key="5">
    <source>
        <dbReference type="Proteomes" id="UP000260025"/>
    </source>
</evidence>
<dbReference type="GO" id="GO:0006796">
    <property type="term" value="P:phosphate-containing compound metabolic process"/>
    <property type="evidence" value="ECO:0007669"/>
    <property type="project" value="UniProtKB-ARBA"/>
</dbReference>
<dbReference type="AlphaFoldDB" id="A0A3E2VNZ1"/>
<dbReference type="InterPro" id="IPR029056">
    <property type="entry name" value="Ribokinase-like"/>
</dbReference>
<dbReference type="OrthoDB" id="9775849at2"/>
<dbReference type="Pfam" id="PF00294">
    <property type="entry name" value="PfkB"/>
    <property type="match status" value="1"/>
</dbReference>
<evidence type="ECO:0000259" key="3">
    <source>
        <dbReference type="Pfam" id="PF00294"/>
    </source>
</evidence>
<dbReference type="Proteomes" id="UP000260025">
    <property type="component" value="Unassembled WGS sequence"/>
</dbReference>
<evidence type="ECO:0000256" key="2">
    <source>
        <dbReference type="ARBA" id="ARBA00022777"/>
    </source>
</evidence>
<sequence>MNKHIAFIGSSVADVIIRIPHLPVRQEDINIEAQTLSLGGCAFNAAWMCRLLGSDPLFFSPVGTGIYGDFVRRQLQERKIDILLESEEENGCCYCLVESDGERTFLSHHGAEYRFQKEWFSLLDSYGVDTVYVCGLELEEKTGIYILDYLQKHPQLTIYFAPGPRLSALAQGCIETLFSLHCILHLNEEEACSFTGCPTAQQAAESLYERTHNIVIITLGSRGCLLQQEGKCTHIPTEAVQIQDTIGAGDAHIGSIIALREQGYCWQDTLRIANRICGHIVALPGALMSETELAALSLF</sequence>